<evidence type="ECO:0000256" key="7">
    <source>
        <dbReference type="ARBA" id="ARBA00023136"/>
    </source>
</evidence>
<protein>
    <recommendedName>
        <fullName evidence="9">Large-conductance mechanosensitive channel</fullName>
    </recommendedName>
</protein>
<dbReference type="PANTHER" id="PTHR30266">
    <property type="entry name" value="MECHANOSENSITIVE CHANNEL MSCL"/>
    <property type="match status" value="1"/>
</dbReference>
<evidence type="ECO:0000256" key="5">
    <source>
        <dbReference type="ARBA" id="ARBA00022989"/>
    </source>
</evidence>
<evidence type="ECO:0000313" key="10">
    <source>
        <dbReference type="EMBL" id="OZM56926.1"/>
    </source>
</evidence>
<dbReference type="EMBL" id="NPIA01000004">
    <property type="protein sequence ID" value="OZM56926.1"/>
    <property type="molecule type" value="Genomic_DNA"/>
</dbReference>
<dbReference type="Gene3D" id="1.10.1200.120">
    <property type="entry name" value="Large-conductance mechanosensitive channel, MscL, domain 1"/>
    <property type="match status" value="1"/>
</dbReference>
<feature type="transmembrane region" description="Helical" evidence="9">
    <location>
        <begin position="63"/>
        <end position="87"/>
    </location>
</feature>
<gene>
    <name evidence="9" type="primary">mscL</name>
    <name evidence="10" type="ORF">CIB95_09150</name>
</gene>
<keyword evidence="6 9" id="KW-0406">Ion transport</keyword>
<dbReference type="GO" id="GO:0008381">
    <property type="term" value="F:mechanosensitive monoatomic ion channel activity"/>
    <property type="evidence" value="ECO:0007669"/>
    <property type="project" value="UniProtKB-UniRule"/>
</dbReference>
<keyword evidence="5 9" id="KW-1133">Transmembrane helix</keyword>
<evidence type="ECO:0000256" key="1">
    <source>
        <dbReference type="ARBA" id="ARBA00004141"/>
    </source>
</evidence>
<proteinExistence type="inferred from homology"/>
<reference evidence="10 11" key="2">
    <citation type="submission" date="2017-09" db="EMBL/GenBank/DDBJ databases">
        <title>Bacillus patelloidae sp. nov., isolated from the intestinal tract of a marine limpet.</title>
        <authorList>
            <person name="Liu R."/>
            <person name="Dong C."/>
            <person name="Shao Z."/>
        </authorList>
    </citation>
    <scope>NUCLEOTIDE SEQUENCE [LARGE SCALE GENOMIC DNA]</scope>
    <source>
        <strain evidence="10 11">SA5d-4</strain>
    </source>
</reference>
<keyword evidence="11" id="KW-1185">Reference proteome</keyword>
<dbReference type="GO" id="GO:0005886">
    <property type="term" value="C:plasma membrane"/>
    <property type="evidence" value="ECO:0007669"/>
    <property type="project" value="UniProtKB-SubCell"/>
</dbReference>
<keyword evidence="3 9" id="KW-1003">Cell membrane</keyword>
<dbReference type="AlphaFoldDB" id="A0A263BUS6"/>
<dbReference type="PANTHER" id="PTHR30266:SF2">
    <property type="entry name" value="LARGE-CONDUCTANCE MECHANOSENSITIVE CHANNEL"/>
    <property type="match status" value="1"/>
</dbReference>
<keyword evidence="8 9" id="KW-0407">Ion channel</keyword>
<dbReference type="SUPFAM" id="SSF81330">
    <property type="entry name" value="Gated mechanosensitive channel"/>
    <property type="match status" value="1"/>
</dbReference>
<evidence type="ECO:0000256" key="9">
    <source>
        <dbReference type="HAMAP-Rule" id="MF_00115"/>
    </source>
</evidence>
<accession>A0A263BUS6</accession>
<dbReference type="InterPro" id="IPR036019">
    <property type="entry name" value="MscL_channel"/>
</dbReference>
<keyword evidence="2 9" id="KW-0813">Transport</keyword>
<dbReference type="Proteomes" id="UP000217083">
    <property type="component" value="Unassembled WGS sequence"/>
</dbReference>
<evidence type="ECO:0000313" key="11">
    <source>
        <dbReference type="Proteomes" id="UP000217083"/>
    </source>
</evidence>
<evidence type="ECO:0000256" key="3">
    <source>
        <dbReference type="ARBA" id="ARBA00022475"/>
    </source>
</evidence>
<name>A0A263BUS6_9BACI</name>
<evidence type="ECO:0000256" key="8">
    <source>
        <dbReference type="ARBA" id="ARBA00023303"/>
    </source>
</evidence>
<dbReference type="InterPro" id="IPR001185">
    <property type="entry name" value="MS_channel"/>
</dbReference>
<evidence type="ECO:0000256" key="4">
    <source>
        <dbReference type="ARBA" id="ARBA00022692"/>
    </source>
</evidence>
<comment type="subcellular location">
    <subcellularLocation>
        <location evidence="9">Cell membrane</location>
        <topology evidence="9">Multi-pass membrane protein</topology>
    </subcellularLocation>
    <subcellularLocation>
        <location evidence="1">Membrane</location>
        <topology evidence="1">Multi-pass membrane protein</topology>
    </subcellularLocation>
</comment>
<evidence type="ECO:0000256" key="6">
    <source>
        <dbReference type="ARBA" id="ARBA00023065"/>
    </source>
</evidence>
<comment type="subunit">
    <text evidence="9">Homopentamer.</text>
</comment>
<dbReference type="HAMAP" id="MF_00115">
    <property type="entry name" value="MscL"/>
    <property type="match status" value="1"/>
</dbReference>
<comment type="function">
    <text evidence="9">Channel that opens in response to stretch forces in the membrane lipid bilayer. May participate in the regulation of osmotic pressure changes within the cell.</text>
</comment>
<organism evidence="10 11">
    <name type="scientific">Lottiidibacillus patelloidae</name>
    <dbReference type="NCBI Taxonomy" id="2670334"/>
    <lineage>
        <taxon>Bacteria</taxon>
        <taxon>Bacillati</taxon>
        <taxon>Bacillota</taxon>
        <taxon>Bacilli</taxon>
        <taxon>Bacillales</taxon>
        <taxon>Bacillaceae</taxon>
        <taxon>Lottiidibacillus</taxon>
    </lineage>
</organism>
<evidence type="ECO:0000256" key="2">
    <source>
        <dbReference type="ARBA" id="ARBA00022448"/>
    </source>
</evidence>
<dbReference type="NCBIfam" id="TIGR00220">
    <property type="entry name" value="mscL"/>
    <property type="match status" value="1"/>
</dbReference>
<feature type="transmembrane region" description="Helical" evidence="9">
    <location>
        <begin position="12"/>
        <end position="31"/>
    </location>
</feature>
<dbReference type="PRINTS" id="PR01264">
    <property type="entry name" value="MECHCHANNEL"/>
</dbReference>
<keyword evidence="4 9" id="KW-0812">Transmembrane</keyword>
<keyword evidence="7 9" id="KW-0472">Membrane</keyword>
<dbReference type="InterPro" id="IPR037673">
    <property type="entry name" value="MSC/AndL"/>
</dbReference>
<dbReference type="RefSeq" id="WP_094924424.1">
    <property type="nucleotide sequence ID" value="NZ_NPIA01000004.1"/>
</dbReference>
<dbReference type="Pfam" id="PF01741">
    <property type="entry name" value="MscL"/>
    <property type="match status" value="1"/>
</dbReference>
<comment type="similarity">
    <text evidence="9">Belongs to the MscL family.</text>
</comment>
<reference evidence="11" key="1">
    <citation type="submission" date="2017-08" db="EMBL/GenBank/DDBJ databases">
        <authorList>
            <person name="Huang Z."/>
        </authorList>
    </citation>
    <scope>NUCLEOTIDE SEQUENCE [LARGE SCALE GENOMIC DNA]</scope>
    <source>
        <strain evidence="11">SA5d-4</strain>
    </source>
</reference>
<sequence>MWREFKQFVARGNVIELAIAVIIGAAFSKIVDSLVEDVIMPLVGIIVGGINLEALQFRVGGAVVLYGNFIQTMVDFLLISIAIFAVIKILNKYHAKKDDEKAEEEQEVSNIELLSEIRDILKRNEENDRRRGKREDPIIRFNRKVK</sequence>
<comment type="caution">
    <text evidence="10">The sequence shown here is derived from an EMBL/GenBank/DDBJ whole genome shotgun (WGS) entry which is preliminary data.</text>
</comment>